<sequence length="306" mass="34229">MDKKVKIIKSDNGTEFKNKVMGDFCREKDGILVDKSEDVSSLKIAEILKKFNYTDVKSASTPVDLEKPLVKDGDCCWMFIYLKGKPTLVPLGILGIPLLELVAILICKKQTVVATSTTEAKYVVAASCCRQVGDEVVHKELGDRMERAATTASSLEAEQDSARKGDHHGDIEFRIETLYSLEDDSEEAGKRKDAVFDLEKGRRNAQAKEIADLKKRVQEVGKDKNIKNYRIKKTKKSWQHECKGMRGQILSEVLKSGCSHTLLKKYLGLGHFIQIKSSKSNKLVLTAATTTNKLQDPRPRHALEGF</sequence>
<accession>A0ABQ5EVM2</accession>
<comment type="caution">
    <text evidence="1">The sequence shown here is derived from an EMBL/GenBank/DDBJ whole genome shotgun (WGS) entry which is preliminary data.</text>
</comment>
<organism evidence="1 2">
    <name type="scientific">Tanacetum coccineum</name>
    <dbReference type="NCBI Taxonomy" id="301880"/>
    <lineage>
        <taxon>Eukaryota</taxon>
        <taxon>Viridiplantae</taxon>
        <taxon>Streptophyta</taxon>
        <taxon>Embryophyta</taxon>
        <taxon>Tracheophyta</taxon>
        <taxon>Spermatophyta</taxon>
        <taxon>Magnoliopsida</taxon>
        <taxon>eudicotyledons</taxon>
        <taxon>Gunneridae</taxon>
        <taxon>Pentapetalae</taxon>
        <taxon>asterids</taxon>
        <taxon>campanulids</taxon>
        <taxon>Asterales</taxon>
        <taxon>Asteraceae</taxon>
        <taxon>Asteroideae</taxon>
        <taxon>Anthemideae</taxon>
        <taxon>Anthemidinae</taxon>
        <taxon>Tanacetum</taxon>
    </lineage>
</organism>
<keyword evidence="2" id="KW-1185">Reference proteome</keyword>
<reference evidence="1" key="1">
    <citation type="journal article" date="2022" name="Int. J. Mol. Sci.">
        <title>Draft Genome of Tanacetum Coccineum: Genomic Comparison of Closely Related Tanacetum-Family Plants.</title>
        <authorList>
            <person name="Yamashiro T."/>
            <person name="Shiraishi A."/>
            <person name="Nakayama K."/>
            <person name="Satake H."/>
        </authorList>
    </citation>
    <scope>NUCLEOTIDE SEQUENCE</scope>
</reference>
<gene>
    <name evidence="1" type="ORF">Tco_0990145</name>
</gene>
<proteinExistence type="predicted"/>
<dbReference type="Proteomes" id="UP001151760">
    <property type="component" value="Unassembled WGS sequence"/>
</dbReference>
<dbReference type="EMBL" id="BQNB010016727">
    <property type="protein sequence ID" value="GJT55091.1"/>
    <property type="molecule type" value="Genomic_DNA"/>
</dbReference>
<evidence type="ECO:0008006" key="3">
    <source>
        <dbReference type="Google" id="ProtNLM"/>
    </source>
</evidence>
<name>A0ABQ5EVM2_9ASTR</name>
<protein>
    <recommendedName>
        <fullName evidence="3">Integrase catalytic domain-containing protein</fullName>
    </recommendedName>
</protein>
<evidence type="ECO:0000313" key="2">
    <source>
        <dbReference type="Proteomes" id="UP001151760"/>
    </source>
</evidence>
<evidence type="ECO:0000313" key="1">
    <source>
        <dbReference type="EMBL" id="GJT55091.1"/>
    </source>
</evidence>
<reference evidence="1" key="2">
    <citation type="submission" date="2022-01" db="EMBL/GenBank/DDBJ databases">
        <authorList>
            <person name="Yamashiro T."/>
            <person name="Shiraishi A."/>
            <person name="Satake H."/>
            <person name="Nakayama K."/>
        </authorList>
    </citation>
    <scope>NUCLEOTIDE SEQUENCE</scope>
</reference>